<feature type="compositionally biased region" description="Pro residues" evidence="5">
    <location>
        <begin position="98"/>
        <end position="109"/>
    </location>
</feature>
<evidence type="ECO:0008006" key="8">
    <source>
        <dbReference type="Google" id="ProtNLM"/>
    </source>
</evidence>
<keyword evidence="4" id="KW-0067">ATP-binding</keyword>
<evidence type="ECO:0000256" key="4">
    <source>
        <dbReference type="ARBA" id="ARBA00022840"/>
    </source>
</evidence>
<keyword evidence="2" id="KW-0378">Hydrolase</keyword>
<feature type="compositionally biased region" description="Basic and acidic residues" evidence="5">
    <location>
        <begin position="31"/>
        <end position="53"/>
    </location>
</feature>
<dbReference type="PANTHER" id="PTHR14025">
    <property type="entry name" value="FANCONI ANEMIA GROUP M FANCM FAMILY MEMBER"/>
    <property type="match status" value="1"/>
</dbReference>
<dbReference type="GO" id="GO:0005524">
    <property type="term" value="F:ATP binding"/>
    <property type="evidence" value="ECO:0007669"/>
    <property type="project" value="UniProtKB-KW"/>
</dbReference>
<dbReference type="InterPro" id="IPR011335">
    <property type="entry name" value="Restrct_endonuc-II-like"/>
</dbReference>
<evidence type="ECO:0000256" key="1">
    <source>
        <dbReference type="ARBA" id="ARBA00022741"/>
    </source>
</evidence>
<evidence type="ECO:0000313" key="7">
    <source>
        <dbReference type="Proteomes" id="UP001044222"/>
    </source>
</evidence>
<dbReference type="PANTHER" id="PTHR14025:SF20">
    <property type="entry name" value="FANCONI ANEMIA GROUP M PROTEIN"/>
    <property type="match status" value="1"/>
</dbReference>
<evidence type="ECO:0000256" key="3">
    <source>
        <dbReference type="ARBA" id="ARBA00022806"/>
    </source>
</evidence>
<evidence type="ECO:0000256" key="2">
    <source>
        <dbReference type="ARBA" id="ARBA00022801"/>
    </source>
</evidence>
<dbReference type="GO" id="GO:0009378">
    <property type="term" value="F:four-way junction helicase activity"/>
    <property type="evidence" value="ECO:0007669"/>
    <property type="project" value="TreeGrafter"/>
</dbReference>
<dbReference type="Proteomes" id="UP001044222">
    <property type="component" value="Unassembled WGS sequence"/>
</dbReference>
<keyword evidence="3" id="KW-0347">Helicase</keyword>
<keyword evidence="7" id="KW-1185">Reference proteome</keyword>
<proteinExistence type="predicted"/>
<feature type="region of interest" description="Disordered" evidence="5">
    <location>
        <begin position="347"/>
        <end position="368"/>
    </location>
</feature>
<accession>A0A9D3S7B5</accession>
<comment type="caution">
    <text evidence="6">The sequence shown here is derived from an EMBL/GenBank/DDBJ whole genome shotgun (WGS) entry which is preliminary data.</text>
</comment>
<feature type="region of interest" description="Disordered" evidence="5">
    <location>
        <begin position="1"/>
        <end position="114"/>
    </location>
</feature>
<dbReference type="AlphaFoldDB" id="A0A9D3S7B5"/>
<organism evidence="6 7">
    <name type="scientific">Anguilla anguilla</name>
    <name type="common">European freshwater eel</name>
    <name type="synonym">Muraena anguilla</name>
    <dbReference type="NCBI Taxonomy" id="7936"/>
    <lineage>
        <taxon>Eukaryota</taxon>
        <taxon>Metazoa</taxon>
        <taxon>Chordata</taxon>
        <taxon>Craniata</taxon>
        <taxon>Vertebrata</taxon>
        <taxon>Euteleostomi</taxon>
        <taxon>Actinopterygii</taxon>
        <taxon>Neopterygii</taxon>
        <taxon>Teleostei</taxon>
        <taxon>Anguilliformes</taxon>
        <taxon>Anguillidae</taxon>
        <taxon>Anguilla</taxon>
    </lineage>
</organism>
<dbReference type="GO" id="GO:0043138">
    <property type="term" value="F:3'-5' DNA helicase activity"/>
    <property type="evidence" value="ECO:0007669"/>
    <property type="project" value="TreeGrafter"/>
</dbReference>
<keyword evidence="1" id="KW-0547">Nucleotide-binding</keyword>
<reference evidence="6" key="1">
    <citation type="submission" date="2021-01" db="EMBL/GenBank/DDBJ databases">
        <title>A chromosome-scale assembly of European eel, Anguilla anguilla.</title>
        <authorList>
            <person name="Henkel C."/>
            <person name="Jong-Raadsen S.A."/>
            <person name="Dufour S."/>
            <person name="Weltzien F.-A."/>
            <person name="Palstra A.P."/>
            <person name="Pelster B."/>
            <person name="Spaink H.P."/>
            <person name="Van Den Thillart G.E."/>
            <person name="Jansen H."/>
            <person name="Zahm M."/>
            <person name="Klopp C."/>
            <person name="Cedric C."/>
            <person name="Louis A."/>
            <person name="Berthelot C."/>
            <person name="Parey E."/>
            <person name="Roest Crollius H."/>
            <person name="Montfort J."/>
            <person name="Robinson-Rechavi M."/>
            <person name="Bucao C."/>
            <person name="Bouchez O."/>
            <person name="Gislard M."/>
            <person name="Lluch J."/>
            <person name="Milhes M."/>
            <person name="Lampietro C."/>
            <person name="Lopez Roques C."/>
            <person name="Donnadieu C."/>
            <person name="Braasch I."/>
            <person name="Desvignes T."/>
            <person name="Postlethwait J."/>
            <person name="Bobe J."/>
            <person name="Guiguen Y."/>
            <person name="Dirks R."/>
        </authorList>
    </citation>
    <scope>NUCLEOTIDE SEQUENCE</scope>
    <source>
        <strain evidence="6">Tag_6206</strain>
        <tissue evidence="6">Liver</tissue>
    </source>
</reference>
<dbReference type="GO" id="GO:0045003">
    <property type="term" value="P:double-strand break repair via synthesis-dependent strand annealing"/>
    <property type="evidence" value="ECO:0007669"/>
    <property type="project" value="TreeGrafter"/>
</dbReference>
<evidence type="ECO:0000313" key="6">
    <source>
        <dbReference type="EMBL" id="KAG5857503.1"/>
    </source>
</evidence>
<dbReference type="EMBL" id="JAFIRN010000001">
    <property type="protein sequence ID" value="KAG5857503.1"/>
    <property type="molecule type" value="Genomic_DNA"/>
</dbReference>
<dbReference type="GO" id="GO:0036297">
    <property type="term" value="P:interstrand cross-link repair"/>
    <property type="evidence" value="ECO:0007669"/>
    <property type="project" value="TreeGrafter"/>
</dbReference>
<name>A0A9D3S7B5_ANGAN</name>
<evidence type="ECO:0000256" key="5">
    <source>
        <dbReference type="SAM" id="MobiDB-lite"/>
    </source>
</evidence>
<protein>
    <recommendedName>
        <fullName evidence="8">FANCM protein</fullName>
    </recommendedName>
</protein>
<dbReference type="GO" id="GO:0016787">
    <property type="term" value="F:hydrolase activity"/>
    <property type="evidence" value="ECO:0007669"/>
    <property type="project" value="UniProtKB-KW"/>
</dbReference>
<dbReference type="GO" id="GO:0000400">
    <property type="term" value="F:four-way junction DNA binding"/>
    <property type="evidence" value="ECO:0007669"/>
    <property type="project" value="TreeGrafter"/>
</dbReference>
<gene>
    <name evidence="6" type="ORF">ANANG_G00020140</name>
</gene>
<dbReference type="Gene3D" id="3.40.50.10130">
    <property type="match status" value="1"/>
</dbReference>
<dbReference type="SUPFAM" id="SSF52980">
    <property type="entry name" value="Restriction endonuclease-like"/>
    <property type="match status" value="1"/>
</dbReference>
<sequence length="395" mass="43286">MPVSTRPQPTQPQVPEQNETYEEDCFVVHGGEVESETKEEEGPGESKPEESFVCRRMTKRPRTIPVDDSSEEEEIKRRKKGNAGDPALPCRPAQTAPFRPPRTSPPPALGGPLWGTGVQRRCPWRRGADRGSVLRSPCLKLWSCRCPSPHGLSQHSHSPMTSTLILIRLRTGRSSTPWRACPRLSPTRCACWWTAASAAGPEVVSCLRAQTGVAVQLCPLGVTRFVVSGRMAVERLTQAEAEEGGGQNREALRARVLRLLGLYDRVCLILEKQHARAGDVSLSALIRAGVRLLFSGGPQETAALVADLARSEQRKGHAIAVPAEVEGHRAGPELLPRPALRQLRHRPPHVPRLPLGGAPGQQFNRDPDEWSLCESLTGRGDLPLPSPHLQYQYAA</sequence>
<feature type="compositionally biased region" description="Polar residues" evidence="5">
    <location>
        <begin position="1"/>
        <end position="18"/>
    </location>
</feature>